<name>A0A931J0G2_9BURK</name>
<keyword evidence="1" id="KW-0472">Membrane</keyword>
<dbReference type="Proteomes" id="UP000613266">
    <property type="component" value="Unassembled WGS sequence"/>
</dbReference>
<reference evidence="2" key="1">
    <citation type="submission" date="2020-12" db="EMBL/GenBank/DDBJ databases">
        <title>The genome sequence of Inhella sp. 1Y17.</title>
        <authorList>
            <person name="Liu Y."/>
        </authorList>
    </citation>
    <scope>NUCLEOTIDE SEQUENCE</scope>
    <source>
        <strain evidence="2">1Y17</strain>
    </source>
</reference>
<accession>A0A931J0G2</accession>
<dbReference type="EMBL" id="JAEDAK010000002">
    <property type="protein sequence ID" value="MBH9576086.1"/>
    <property type="molecule type" value="Genomic_DNA"/>
</dbReference>
<protein>
    <recommendedName>
        <fullName evidence="4">Transmembrane protein</fullName>
    </recommendedName>
</protein>
<feature type="transmembrane region" description="Helical" evidence="1">
    <location>
        <begin position="100"/>
        <end position="122"/>
    </location>
</feature>
<sequence length="136" mass="15337">MTIDDLLSIGPLSWLLLVTMFTLFSAPIWVAPLIAWRQAHRIRKPLLYALVGSSTCVVVGYPLYGWLYELSQYDLILLRDRLEGDGASRLLVFLLDRSSVWAWLLLTLLLALFSFGCSALAYKFWPRRGAGTRAGS</sequence>
<gene>
    <name evidence="2" type="ORF">I7X39_04120</name>
</gene>
<evidence type="ECO:0000313" key="2">
    <source>
        <dbReference type="EMBL" id="MBH9576086.1"/>
    </source>
</evidence>
<keyword evidence="1" id="KW-1133">Transmembrane helix</keyword>
<evidence type="ECO:0000313" key="3">
    <source>
        <dbReference type="Proteomes" id="UP000613266"/>
    </source>
</evidence>
<feature type="transmembrane region" description="Helical" evidence="1">
    <location>
        <begin position="46"/>
        <end position="67"/>
    </location>
</feature>
<proteinExistence type="predicted"/>
<evidence type="ECO:0008006" key="4">
    <source>
        <dbReference type="Google" id="ProtNLM"/>
    </source>
</evidence>
<dbReference type="RefSeq" id="WP_198109697.1">
    <property type="nucleotide sequence ID" value="NZ_JAEDAK010000002.1"/>
</dbReference>
<feature type="transmembrane region" description="Helical" evidence="1">
    <location>
        <begin position="12"/>
        <end position="34"/>
    </location>
</feature>
<keyword evidence="3" id="KW-1185">Reference proteome</keyword>
<keyword evidence="1" id="KW-0812">Transmembrane</keyword>
<dbReference type="AlphaFoldDB" id="A0A931J0G2"/>
<organism evidence="2 3">
    <name type="scientific">Inhella proteolytica</name>
    <dbReference type="NCBI Taxonomy" id="2795029"/>
    <lineage>
        <taxon>Bacteria</taxon>
        <taxon>Pseudomonadati</taxon>
        <taxon>Pseudomonadota</taxon>
        <taxon>Betaproteobacteria</taxon>
        <taxon>Burkholderiales</taxon>
        <taxon>Sphaerotilaceae</taxon>
        <taxon>Inhella</taxon>
    </lineage>
</organism>
<evidence type="ECO:0000256" key="1">
    <source>
        <dbReference type="SAM" id="Phobius"/>
    </source>
</evidence>
<comment type="caution">
    <text evidence="2">The sequence shown here is derived from an EMBL/GenBank/DDBJ whole genome shotgun (WGS) entry which is preliminary data.</text>
</comment>